<protein>
    <recommendedName>
        <fullName evidence="6">Peptidyl-prolyl cis-trans isomerase</fullName>
        <shortName evidence="6">PPIase</shortName>
        <ecNumber evidence="6">5.2.1.8</ecNumber>
    </recommendedName>
</protein>
<reference evidence="8 10" key="1">
    <citation type="submission" date="2016-01" db="EMBL/GenBank/DDBJ databases">
        <authorList>
            <person name="Oliw E.H."/>
        </authorList>
    </citation>
    <scope>NUCLEOTIDE SEQUENCE [LARGE SCALE GENOMIC DNA]</scope>
    <source>
        <strain evidence="8 10">KA00635</strain>
    </source>
</reference>
<dbReference type="InterPro" id="IPR020892">
    <property type="entry name" value="Cyclophilin-type_PPIase_CS"/>
</dbReference>
<evidence type="ECO:0000256" key="2">
    <source>
        <dbReference type="ARBA" id="ARBA00002388"/>
    </source>
</evidence>
<dbReference type="InterPro" id="IPR024936">
    <property type="entry name" value="Cyclophilin-type_PPIase"/>
</dbReference>
<evidence type="ECO:0000313" key="10">
    <source>
        <dbReference type="Proteomes" id="UP000070422"/>
    </source>
</evidence>
<keyword evidence="4 6" id="KW-0697">Rotamase</keyword>
<name>A0A0X8F733_9LACT</name>
<dbReference type="OrthoDB" id="9807797at2"/>
<dbReference type="GO" id="GO:0003755">
    <property type="term" value="F:peptidyl-prolyl cis-trans isomerase activity"/>
    <property type="evidence" value="ECO:0007669"/>
    <property type="project" value="UniProtKB-UniRule"/>
</dbReference>
<evidence type="ECO:0000256" key="3">
    <source>
        <dbReference type="ARBA" id="ARBA00007365"/>
    </source>
</evidence>
<evidence type="ECO:0000256" key="4">
    <source>
        <dbReference type="ARBA" id="ARBA00023110"/>
    </source>
</evidence>
<dbReference type="Gene3D" id="2.40.100.10">
    <property type="entry name" value="Cyclophilin-like"/>
    <property type="match status" value="1"/>
</dbReference>
<evidence type="ECO:0000313" key="9">
    <source>
        <dbReference type="EMBL" id="PKY92245.1"/>
    </source>
</evidence>
<evidence type="ECO:0000256" key="5">
    <source>
        <dbReference type="ARBA" id="ARBA00023235"/>
    </source>
</evidence>
<feature type="domain" description="PPIase cyclophilin-type" evidence="7">
    <location>
        <begin position="11"/>
        <end position="192"/>
    </location>
</feature>
<evidence type="ECO:0000313" key="8">
    <source>
        <dbReference type="EMBL" id="KXB37547.1"/>
    </source>
</evidence>
<dbReference type="InterPro" id="IPR044666">
    <property type="entry name" value="Cyclophilin_A-like"/>
</dbReference>
<dbReference type="AlphaFoldDB" id="A0A0X8F733"/>
<organism evidence="9 11">
    <name type="scientific">Aerococcus christensenii</name>
    <dbReference type="NCBI Taxonomy" id="87541"/>
    <lineage>
        <taxon>Bacteria</taxon>
        <taxon>Bacillati</taxon>
        <taxon>Bacillota</taxon>
        <taxon>Bacilli</taxon>
        <taxon>Lactobacillales</taxon>
        <taxon>Aerococcaceae</taxon>
        <taxon>Aerococcus</taxon>
    </lineage>
</organism>
<dbReference type="SUPFAM" id="SSF50891">
    <property type="entry name" value="Cyclophilin-like"/>
    <property type="match status" value="1"/>
</dbReference>
<dbReference type="PROSITE" id="PS50072">
    <property type="entry name" value="CSA_PPIASE_2"/>
    <property type="match status" value="1"/>
</dbReference>
<proteinExistence type="inferred from homology"/>
<dbReference type="Proteomes" id="UP000234775">
    <property type="component" value="Unassembled WGS sequence"/>
</dbReference>
<dbReference type="RefSeq" id="WP_060776286.1">
    <property type="nucleotide sequence ID" value="NZ_CP014159.1"/>
</dbReference>
<gene>
    <name evidence="9" type="ORF">CYJ27_02070</name>
    <name evidence="8" type="ORF">HMPREF3187_00509</name>
</gene>
<keyword evidence="11" id="KW-1185">Reference proteome</keyword>
<dbReference type="EC" id="5.2.1.8" evidence="6"/>
<evidence type="ECO:0000313" key="11">
    <source>
        <dbReference type="Proteomes" id="UP000234775"/>
    </source>
</evidence>
<reference evidence="9 11" key="2">
    <citation type="submission" date="2017-12" db="EMBL/GenBank/DDBJ databases">
        <title>Phylogenetic diversity of female urinary microbiome.</title>
        <authorList>
            <person name="Thomas-White K."/>
            <person name="Wolfe A.J."/>
        </authorList>
    </citation>
    <scope>NUCLEOTIDE SEQUENCE [LARGE SCALE GENOMIC DNA]</scope>
    <source>
        <strain evidence="9 11">UMB0844</strain>
    </source>
</reference>
<dbReference type="Pfam" id="PF00160">
    <property type="entry name" value="Pro_isomerase"/>
    <property type="match status" value="1"/>
</dbReference>
<comment type="caution">
    <text evidence="9">The sequence shown here is derived from an EMBL/GenBank/DDBJ whole genome shotgun (WGS) entry which is preliminary data.</text>
</comment>
<dbReference type="STRING" id="87541.AWM71_01255"/>
<sequence length="196" mass="21543">MVYVQLEDLNNYPEATLHTNYGDITVALFPEIAPKAVKNFLELSRSGYYDGVLFHRVIPNFMIQGGDPTGTGCGGQSIYGGSFEDEFSTEAFNFYGALSMANAGPNTNGSQFFIVSAQSVPEEMLQQMKQLGWPEEAIATYQEKGGTPWLDQKHTVFGQVKSGMQTVASVESVARDARDKPKEPVIIEKVTIKEAE</sequence>
<dbReference type="PIRSF" id="PIRSF001467">
    <property type="entry name" value="Peptidylpro_ismrse"/>
    <property type="match status" value="1"/>
</dbReference>
<accession>A0A0X8F733</accession>
<evidence type="ECO:0000256" key="6">
    <source>
        <dbReference type="RuleBase" id="RU363019"/>
    </source>
</evidence>
<comment type="function">
    <text evidence="2 6">PPIases accelerate the folding of proteins. It catalyzes the cis-trans isomerization of proline imidic peptide bonds in oligopeptides.</text>
</comment>
<dbReference type="PANTHER" id="PTHR45625:SF4">
    <property type="entry name" value="PEPTIDYLPROLYL ISOMERASE DOMAIN AND WD REPEAT-CONTAINING PROTEIN 1"/>
    <property type="match status" value="1"/>
</dbReference>
<dbReference type="InterPro" id="IPR002130">
    <property type="entry name" value="Cyclophilin-type_PPIase_dom"/>
</dbReference>
<evidence type="ECO:0000259" key="7">
    <source>
        <dbReference type="PROSITE" id="PS50072"/>
    </source>
</evidence>
<keyword evidence="5 6" id="KW-0413">Isomerase</keyword>
<dbReference type="PRINTS" id="PR00153">
    <property type="entry name" value="CSAPPISMRASE"/>
</dbReference>
<dbReference type="PANTHER" id="PTHR45625">
    <property type="entry name" value="PEPTIDYL-PROLYL CIS-TRANS ISOMERASE-RELATED"/>
    <property type="match status" value="1"/>
</dbReference>
<dbReference type="Proteomes" id="UP000070422">
    <property type="component" value="Unassembled WGS sequence"/>
</dbReference>
<dbReference type="EMBL" id="PKGZ01000001">
    <property type="protein sequence ID" value="PKY92245.1"/>
    <property type="molecule type" value="Genomic_DNA"/>
</dbReference>
<comment type="similarity">
    <text evidence="3 6">Belongs to the cyclophilin-type PPIase family.</text>
</comment>
<dbReference type="PATRIC" id="fig|87541.4.peg.511"/>
<dbReference type="InterPro" id="IPR029000">
    <property type="entry name" value="Cyclophilin-like_dom_sf"/>
</dbReference>
<dbReference type="KEGG" id="acg:AWM71_01255"/>
<dbReference type="PROSITE" id="PS00170">
    <property type="entry name" value="CSA_PPIASE_1"/>
    <property type="match status" value="1"/>
</dbReference>
<dbReference type="EMBL" id="LSCQ01000025">
    <property type="protein sequence ID" value="KXB37547.1"/>
    <property type="molecule type" value="Genomic_DNA"/>
</dbReference>
<evidence type="ECO:0000256" key="1">
    <source>
        <dbReference type="ARBA" id="ARBA00000971"/>
    </source>
</evidence>
<comment type="catalytic activity">
    <reaction evidence="1 6">
        <text>[protein]-peptidylproline (omega=180) = [protein]-peptidylproline (omega=0)</text>
        <dbReference type="Rhea" id="RHEA:16237"/>
        <dbReference type="Rhea" id="RHEA-COMP:10747"/>
        <dbReference type="Rhea" id="RHEA-COMP:10748"/>
        <dbReference type="ChEBI" id="CHEBI:83833"/>
        <dbReference type="ChEBI" id="CHEBI:83834"/>
        <dbReference type="EC" id="5.2.1.8"/>
    </reaction>
</comment>
<dbReference type="GO" id="GO:0006457">
    <property type="term" value="P:protein folding"/>
    <property type="evidence" value="ECO:0007669"/>
    <property type="project" value="InterPro"/>
</dbReference>